<dbReference type="KEGG" id="tet:TTHERM_00727730"/>
<name>I7LWN4_TETTS</name>
<dbReference type="GeneID" id="7846299"/>
<keyword evidence="6" id="KW-0967">Endosome</keyword>
<keyword evidence="5" id="KW-0479">Metal-binding</keyword>
<evidence type="ECO:0000256" key="7">
    <source>
        <dbReference type="ARBA" id="ARBA00022970"/>
    </source>
</evidence>
<evidence type="ECO:0000256" key="13">
    <source>
        <dbReference type="ARBA" id="ARBA00023228"/>
    </source>
</evidence>
<evidence type="ECO:0000256" key="11">
    <source>
        <dbReference type="ARBA" id="ARBA00023157"/>
    </source>
</evidence>
<keyword evidence="9" id="KW-0915">Sodium</keyword>
<dbReference type="Proteomes" id="UP000009168">
    <property type="component" value="Unassembled WGS sequence"/>
</dbReference>
<evidence type="ECO:0000256" key="15">
    <source>
        <dbReference type="SAM" id="Phobius"/>
    </source>
</evidence>
<protein>
    <submittedName>
        <fullName evidence="17">Transmembrane amino acid transporter protein</fullName>
    </submittedName>
</protein>
<feature type="transmembrane region" description="Helical" evidence="15">
    <location>
        <begin position="339"/>
        <end position="359"/>
    </location>
</feature>
<evidence type="ECO:0000256" key="3">
    <source>
        <dbReference type="ARBA" id="ARBA00022448"/>
    </source>
</evidence>
<keyword evidence="4 15" id="KW-0812">Transmembrane</keyword>
<dbReference type="GO" id="GO:0046872">
    <property type="term" value="F:metal ion binding"/>
    <property type="evidence" value="ECO:0007669"/>
    <property type="project" value="UniProtKB-KW"/>
</dbReference>
<keyword evidence="8 15" id="KW-1133">Transmembrane helix</keyword>
<dbReference type="PANTHER" id="PTHR22950:SF244">
    <property type="entry name" value="NEUTRAL AMINO ACID TRANSPORTER 9"/>
    <property type="match status" value="1"/>
</dbReference>
<comment type="subcellular location">
    <subcellularLocation>
        <location evidence="1">Late endosome membrane</location>
        <topology evidence="1">Multi-pass membrane protein</topology>
    </subcellularLocation>
    <subcellularLocation>
        <location evidence="2">Lysosome membrane</location>
        <topology evidence="2">Multi-pass membrane protein</topology>
    </subcellularLocation>
</comment>
<proteinExistence type="inferred from homology"/>
<keyword evidence="12" id="KW-0325">Glycoprotein</keyword>
<feature type="transmembrane region" description="Helical" evidence="15">
    <location>
        <begin position="478"/>
        <end position="499"/>
    </location>
</feature>
<reference evidence="17" key="2">
    <citation type="submission" date="2014-02" db="EMBL/GenBank/DDBJ databases">
        <title>Annotation update of Tetrahymena thermophila SB210.</title>
        <authorList>
            <person name="Bidwell S."/>
            <person name="Michalis H.M."/>
            <person name="Zafar N."/>
            <person name="Joardar V."/>
            <person name="Miao W."/>
            <person name="Russ C."/>
            <person name="Eisen J."/>
            <person name="Wu M."/>
            <person name="Wu D."/>
            <person name="Nierman W."/>
            <person name="Orias E."/>
            <person name="Delcher A."/>
            <person name="Salzberg S."/>
            <person name="Coyne R."/>
        </authorList>
    </citation>
    <scope>NUCLEOTIDE SEQUENCE</scope>
    <source>
        <strain evidence="17">SB210</strain>
    </source>
</reference>
<dbReference type="GO" id="GO:0005765">
    <property type="term" value="C:lysosomal membrane"/>
    <property type="evidence" value="ECO:0007669"/>
    <property type="project" value="UniProtKB-SubCell"/>
</dbReference>
<gene>
    <name evidence="17" type="ORF">TTHERM_00727730</name>
</gene>
<organism evidence="17 18">
    <name type="scientific">Tetrahymena thermophila (strain SB210)</name>
    <dbReference type="NCBI Taxonomy" id="312017"/>
    <lineage>
        <taxon>Eukaryota</taxon>
        <taxon>Sar</taxon>
        <taxon>Alveolata</taxon>
        <taxon>Ciliophora</taxon>
        <taxon>Intramacronucleata</taxon>
        <taxon>Oligohymenophorea</taxon>
        <taxon>Hymenostomatida</taxon>
        <taxon>Tetrahymenina</taxon>
        <taxon>Tetrahymenidae</taxon>
        <taxon>Tetrahymena</taxon>
    </lineage>
</organism>
<dbReference type="eggNOG" id="KOG1305">
    <property type="taxonomic scope" value="Eukaryota"/>
</dbReference>
<feature type="transmembrane region" description="Helical" evidence="15">
    <location>
        <begin position="132"/>
        <end position="154"/>
    </location>
</feature>
<feature type="transmembrane region" description="Helical" evidence="15">
    <location>
        <begin position="300"/>
        <end position="319"/>
    </location>
</feature>
<dbReference type="GO" id="GO:0031902">
    <property type="term" value="C:late endosome membrane"/>
    <property type="evidence" value="ECO:0007669"/>
    <property type="project" value="UniProtKB-SubCell"/>
</dbReference>
<keyword evidence="13" id="KW-0458">Lysosome</keyword>
<feature type="transmembrane region" description="Helical" evidence="15">
    <location>
        <begin position="260"/>
        <end position="279"/>
    </location>
</feature>
<comment type="similarity">
    <text evidence="14">Belongs to the amino acid/polyamine transporter 2 family. SLC38A9 subfamily.</text>
</comment>
<dbReference type="STRING" id="312017.I7LWN4"/>
<evidence type="ECO:0000256" key="14">
    <source>
        <dbReference type="ARBA" id="ARBA00038442"/>
    </source>
</evidence>
<sequence length="502" mass="55931">MASKKRGSFVRAPGEDLVEYEQQIESVKYNMNRRGSTREETQNEINKLKQSFSSHRTATSLNTIFALTNSMVGSVCLLIPITFAQTGIIMSILIMFLIGLINMKTSQLYLAHLREGEVDLSDLIMRTLGKKYAILFNFSSSLLMFLVGTIYFILINNTAYPMLCFILTKANANPDSYVSQDHMNDEMVFSKFSIQWLSVIIIVCVFPLFLIKNMKFIMKLAHGGFFAIGMYVIFILYAFIDNAANGNLAEHASDVKFFTGDIAAVGGNFALAFMVHNAIAQIMSQNARPEKNNRDMSIGYLLAATIYAIIGIFGTYGIVGRSHPDNASTITQYFDSDSVPPFIINLFFSGHLITAYPLFCYISKTQFFNLIMPTSVPSPLAVMVYNFFFGGCCFLMVLLNISPGIVIGITGAVVGFAIVYLLPILIHMKCIIKNSQANKNSQNEQLLINNDYSTTSSVNTFSCGNHNITERNIYVRGAFYLTIVGIGIYLAIIQLIPIFQSF</sequence>
<evidence type="ECO:0000313" key="18">
    <source>
        <dbReference type="Proteomes" id="UP000009168"/>
    </source>
</evidence>
<dbReference type="Pfam" id="PF01490">
    <property type="entry name" value="Aa_trans"/>
    <property type="match status" value="1"/>
</dbReference>
<feature type="transmembrane region" description="Helical" evidence="15">
    <location>
        <begin position="193"/>
        <end position="211"/>
    </location>
</feature>
<feature type="transmembrane region" description="Helical" evidence="15">
    <location>
        <begin position="405"/>
        <end position="426"/>
    </location>
</feature>
<accession>I7LWN4</accession>
<keyword evidence="7" id="KW-0029">Amino-acid transport</keyword>
<evidence type="ECO:0000256" key="1">
    <source>
        <dbReference type="ARBA" id="ARBA00004107"/>
    </source>
</evidence>
<keyword evidence="11" id="KW-1015">Disulfide bond</keyword>
<feature type="domain" description="Amino acid transporter transmembrane" evidence="16">
    <location>
        <begin position="57"/>
        <end position="437"/>
    </location>
</feature>
<evidence type="ECO:0000256" key="5">
    <source>
        <dbReference type="ARBA" id="ARBA00022723"/>
    </source>
</evidence>
<evidence type="ECO:0000256" key="2">
    <source>
        <dbReference type="ARBA" id="ARBA00004155"/>
    </source>
</evidence>
<keyword evidence="3" id="KW-0813">Transport</keyword>
<evidence type="ECO:0000313" key="17">
    <source>
        <dbReference type="EMBL" id="EAS02413.2"/>
    </source>
</evidence>
<dbReference type="AlphaFoldDB" id="I7LWN4"/>
<evidence type="ECO:0000256" key="6">
    <source>
        <dbReference type="ARBA" id="ARBA00022753"/>
    </source>
</evidence>
<evidence type="ECO:0000256" key="9">
    <source>
        <dbReference type="ARBA" id="ARBA00023053"/>
    </source>
</evidence>
<dbReference type="InterPro" id="IPR013057">
    <property type="entry name" value="AA_transpt_TM"/>
</dbReference>
<dbReference type="RefSeq" id="XP_001022658.2">
    <property type="nucleotide sequence ID" value="XM_001022658.2"/>
</dbReference>
<dbReference type="PANTHER" id="PTHR22950">
    <property type="entry name" value="AMINO ACID TRANSPORTER"/>
    <property type="match status" value="1"/>
</dbReference>
<keyword evidence="18" id="KW-1185">Reference proteome</keyword>
<dbReference type="OrthoDB" id="294730at2759"/>
<dbReference type="EMBL" id="GG662537">
    <property type="protein sequence ID" value="EAS02413.2"/>
    <property type="molecule type" value="Genomic_DNA"/>
</dbReference>
<feature type="transmembrane region" description="Helical" evidence="15">
    <location>
        <begin position="223"/>
        <end position="240"/>
    </location>
</feature>
<keyword evidence="10 15" id="KW-0472">Membrane</keyword>
<reference evidence="17" key="1">
    <citation type="submission" date="2008-09" db="EMBL/GenBank/DDBJ databases">
        <authorList>
            <person name="Eisen J.A."/>
            <person name="Wu M."/>
            <person name="Wu D."/>
            <person name="Nierman W.C."/>
            <person name="Orias E."/>
            <person name="Delcher A.L."/>
            <person name="Salzberg S.L."/>
        </authorList>
    </citation>
    <scope>NUCLEOTIDE SEQUENCE</scope>
    <source>
        <strain evidence="17">SB210</strain>
    </source>
</reference>
<feature type="transmembrane region" description="Helical" evidence="15">
    <location>
        <begin position="88"/>
        <end position="111"/>
    </location>
</feature>
<evidence type="ECO:0000256" key="10">
    <source>
        <dbReference type="ARBA" id="ARBA00023136"/>
    </source>
</evidence>
<evidence type="ECO:0000259" key="16">
    <source>
        <dbReference type="Pfam" id="PF01490"/>
    </source>
</evidence>
<evidence type="ECO:0000256" key="12">
    <source>
        <dbReference type="ARBA" id="ARBA00023180"/>
    </source>
</evidence>
<evidence type="ECO:0000256" key="4">
    <source>
        <dbReference type="ARBA" id="ARBA00022692"/>
    </source>
</evidence>
<dbReference type="InParanoid" id="I7LWN4"/>
<evidence type="ECO:0000256" key="8">
    <source>
        <dbReference type="ARBA" id="ARBA00022989"/>
    </source>
</evidence>
<dbReference type="GO" id="GO:0015179">
    <property type="term" value="F:L-amino acid transmembrane transporter activity"/>
    <property type="evidence" value="ECO:0007669"/>
    <property type="project" value="TreeGrafter"/>
</dbReference>